<feature type="transmembrane region" description="Helical" evidence="1">
    <location>
        <begin position="66"/>
        <end position="89"/>
    </location>
</feature>
<comment type="caution">
    <text evidence="2">The sequence shown here is derived from an EMBL/GenBank/DDBJ whole genome shotgun (WGS) entry which is preliminary data.</text>
</comment>
<keyword evidence="1" id="KW-0812">Transmembrane</keyword>
<reference evidence="2" key="1">
    <citation type="submission" date="2021-01" db="EMBL/GenBank/DDBJ databases">
        <title>Whole genome shotgun sequence of Dactylosporangium siamense NBRC 106093.</title>
        <authorList>
            <person name="Komaki H."/>
            <person name="Tamura T."/>
        </authorList>
    </citation>
    <scope>NUCLEOTIDE SEQUENCE</scope>
    <source>
        <strain evidence="2">NBRC 106093</strain>
    </source>
</reference>
<name>A0A919UCX0_9ACTN</name>
<sequence length="168" mass="16705">MQLRGIQTADGTTATLRFTGDGVFVVGRSARQHMLLRLAGGSAFAALAVAMTAMGVGGAVSARAGVVLFVLAGVVGAAAVAVACAGWALSVRAGRAVRDGVTPPDLPLSAMRWARSTDEGGRVRVTVGMDDGGEFEFMASGQAGADLVRRFAGLLGAGGPPGGFSAQG</sequence>
<dbReference type="AlphaFoldDB" id="A0A919UCX0"/>
<proteinExistence type="predicted"/>
<accession>A0A919UCX0</accession>
<dbReference type="RefSeq" id="WP_203849005.1">
    <property type="nucleotide sequence ID" value="NZ_BAAAVW010000017.1"/>
</dbReference>
<keyword evidence="1" id="KW-1133">Transmembrane helix</keyword>
<protein>
    <submittedName>
        <fullName evidence="2">Uncharacterized protein</fullName>
    </submittedName>
</protein>
<keyword evidence="3" id="KW-1185">Reference proteome</keyword>
<feature type="transmembrane region" description="Helical" evidence="1">
    <location>
        <begin position="38"/>
        <end position="60"/>
    </location>
</feature>
<evidence type="ECO:0000313" key="2">
    <source>
        <dbReference type="EMBL" id="GIG47261.1"/>
    </source>
</evidence>
<dbReference type="EMBL" id="BONQ01000082">
    <property type="protein sequence ID" value="GIG47261.1"/>
    <property type="molecule type" value="Genomic_DNA"/>
</dbReference>
<keyword evidence="1" id="KW-0472">Membrane</keyword>
<evidence type="ECO:0000313" key="3">
    <source>
        <dbReference type="Proteomes" id="UP000660611"/>
    </source>
</evidence>
<gene>
    <name evidence="2" type="ORF">Dsi01nite_053020</name>
</gene>
<organism evidence="2 3">
    <name type="scientific">Dactylosporangium siamense</name>
    <dbReference type="NCBI Taxonomy" id="685454"/>
    <lineage>
        <taxon>Bacteria</taxon>
        <taxon>Bacillati</taxon>
        <taxon>Actinomycetota</taxon>
        <taxon>Actinomycetes</taxon>
        <taxon>Micromonosporales</taxon>
        <taxon>Micromonosporaceae</taxon>
        <taxon>Dactylosporangium</taxon>
    </lineage>
</organism>
<dbReference type="Proteomes" id="UP000660611">
    <property type="component" value="Unassembled WGS sequence"/>
</dbReference>
<evidence type="ECO:0000256" key="1">
    <source>
        <dbReference type="SAM" id="Phobius"/>
    </source>
</evidence>